<name>A0ABQ2IJL3_9BACT</name>
<protein>
    <submittedName>
        <fullName evidence="1">Uncharacterized protein</fullName>
    </submittedName>
</protein>
<accession>A0ABQ2IJL3</accession>
<comment type="caution">
    <text evidence="1">The sequence shown here is derived from an EMBL/GenBank/DDBJ whole genome shotgun (WGS) entry which is preliminary data.</text>
</comment>
<evidence type="ECO:0000313" key="1">
    <source>
        <dbReference type="EMBL" id="GGN14109.1"/>
    </source>
</evidence>
<organism evidence="1 2">
    <name type="scientific">Dyadobacter beijingensis</name>
    <dbReference type="NCBI Taxonomy" id="365489"/>
    <lineage>
        <taxon>Bacteria</taxon>
        <taxon>Pseudomonadati</taxon>
        <taxon>Bacteroidota</taxon>
        <taxon>Cytophagia</taxon>
        <taxon>Cytophagales</taxon>
        <taxon>Spirosomataceae</taxon>
        <taxon>Dyadobacter</taxon>
    </lineage>
</organism>
<keyword evidence="2" id="KW-1185">Reference proteome</keyword>
<dbReference type="RefSeq" id="WP_019945498.1">
    <property type="nucleotide sequence ID" value="NZ_BMLI01000004.1"/>
</dbReference>
<dbReference type="Proteomes" id="UP000632339">
    <property type="component" value="Unassembled WGS sequence"/>
</dbReference>
<dbReference type="EMBL" id="BMLI01000004">
    <property type="protein sequence ID" value="GGN14109.1"/>
    <property type="molecule type" value="Genomic_DNA"/>
</dbReference>
<reference evidence="2" key="1">
    <citation type="journal article" date="2019" name="Int. J. Syst. Evol. Microbiol.">
        <title>The Global Catalogue of Microorganisms (GCM) 10K type strain sequencing project: providing services to taxonomists for standard genome sequencing and annotation.</title>
        <authorList>
            <consortium name="The Broad Institute Genomics Platform"/>
            <consortium name="The Broad Institute Genome Sequencing Center for Infectious Disease"/>
            <person name="Wu L."/>
            <person name="Ma J."/>
        </authorList>
    </citation>
    <scope>NUCLEOTIDE SEQUENCE [LARGE SCALE GENOMIC DNA]</scope>
    <source>
        <strain evidence="2">CGMCC 1.6375</strain>
    </source>
</reference>
<evidence type="ECO:0000313" key="2">
    <source>
        <dbReference type="Proteomes" id="UP000632339"/>
    </source>
</evidence>
<gene>
    <name evidence="1" type="ORF">GCM10010967_57910</name>
</gene>
<sequence length="66" mass="7738">MSQNDIIRKAVKNAGIADPNPEWGKERIEAIEDTNGKTYKVKLVCRPWNKEDARRYDTWSFVEIIE</sequence>
<proteinExistence type="predicted"/>